<reference evidence="1 2" key="1">
    <citation type="submission" date="2018-11" db="EMBL/GenBank/DDBJ databases">
        <authorList>
            <consortium name="Pathogen Informatics"/>
        </authorList>
    </citation>
    <scope>NUCLEOTIDE SEQUENCE [LARGE SCALE GENOMIC DNA]</scope>
    <source>
        <strain>Denwood</strain>
        <strain evidence="2">Zambia</strain>
    </source>
</reference>
<evidence type="ECO:0000313" key="2">
    <source>
        <dbReference type="Proteomes" id="UP000269396"/>
    </source>
</evidence>
<accession>A0A183PPF8</accession>
<dbReference type="Proteomes" id="UP000269396">
    <property type="component" value="Unassembled WGS sequence"/>
</dbReference>
<evidence type="ECO:0000313" key="1">
    <source>
        <dbReference type="EMBL" id="VDP70793.1"/>
    </source>
</evidence>
<dbReference type="EMBL" id="UZAL01036920">
    <property type="protein sequence ID" value="VDP70793.1"/>
    <property type="molecule type" value="Genomic_DNA"/>
</dbReference>
<gene>
    <name evidence="1" type="ORF">SMTD_LOCUS16244</name>
</gene>
<sequence>MNKTGVAEVSESIGFNRNKEKSNTLKYNTENTNAITLDRETLEEVKSFTSLGSIIDEQGGSDPDLKATIDKVRTTILQLKNIWNSKQQSVHQYQSHNLQYESQDSSTTRS</sequence>
<name>A0A183PPF8_9TREM</name>
<keyword evidence="2" id="KW-1185">Reference proteome</keyword>
<proteinExistence type="predicted"/>
<protein>
    <submittedName>
        <fullName evidence="1">Uncharacterized protein</fullName>
    </submittedName>
</protein>
<organism evidence="1 2">
    <name type="scientific">Schistosoma mattheei</name>
    <dbReference type="NCBI Taxonomy" id="31246"/>
    <lineage>
        <taxon>Eukaryota</taxon>
        <taxon>Metazoa</taxon>
        <taxon>Spiralia</taxon>
        <taxon>Lophotrochozoa</taxon>
        <taxon>Platyhelminthes</taxon>
        <taxon>Trematoda</taxon>
        <taxon>Digenea</taxon>
        <taxon>Strigeidida</taxon>
        <taxon>Schistosomatoidea</taxon>
        <taxon>Schistosomatidae</taxon>
        <taxon>Schistosoma</taxon>
    </lineage>
</organism>
<dbReference type="AlphaFoldDB" id="A0A183PPF8"/>